<accession>A0ABV7XNI7</accession>
<name>A0ABV7XNI7_9GAMM</name>
<keyword evidence="2" id="KW-1185">Reference proteome</keyword>
<dbReference type="Proteomes" id="UP001595705">
    <property type="component" value="Unassembled WGS sequence"/>
</dbReference>
<protein>
    <submittedName>
        <fullName evidence="1">Uncharacterized protein</fullName>
    </submittedName>
</protein>
<evidence type="ECO:0000313" key="2">
    <source>
        <dbReference type="Proteomes" id="UP001595705"/>
    </source>
</evidence>
<evidence type="ECO:0000313" key="1">
    <source>
        <dbReference type="EMBL" id="MFC3717110.1"/>
    </source>
</evidence>
<gene>
    <name evidence="1" type="ORF">ACFONC_13195</name>
</gene>
<proteinExistence type="predicted"/>
<organism evidence="1 2">
    <name type="scientific">Luteimonas soli</name>
    <dbReference type="NCBI Taxonomy" id="1648966"/>
    <lineage>
        <taxon>Bacteria</taxon>
        <taxon>Pseudomonadati</taxon>
        <taxon>Pseudomonadota</taxon>
        <taxon>Gammaproteobacteria</taxon>
        <taxon>Lysobacterales</taxon>
        <taxon>Lysobacteraceae</taxon>
        <taxon>Luteimonas</taxon>
    </lineage>
</organism>
<reference evidence="2" key="1">
    <citation type="journal article" date="2019" name="Int. J. Syst. Evol. Microbiol.">
        <title>The Global Catalogue of Microorganisms (GCM) 10K type strain sequencing project: providing services to taxonomists for standard genome sequencing and annotation.</title>
        <authorList>
            <consortium name="The Broad Institute Genomics Platform"/>
            <consortium name="The Broad Institute Genome Sequencing Center for Infectious Disease"/>
            <person name="Wu L."/>
            <person name="Ma J."/>
        </authorList>
    </citation>
    <scope>NUCLEOTIDE SEQUENCE [LARGE SCALE GENOMIC DNA]</scope>
    <source>
        <strain evidence="2">KCTC 42441</strain>
    </source>
</reference>
<dbReference type="RefSeq" id="WP_386744820.1">
    <property type="nucleotide sequence ID" value="NZ_JBHRYA010000009.1"/>
</dbReference>
<dbReference type="EMBL" id="JBHRYA010000009">
    <property type="protein sequence ID" value="MFC3717110.1"/>
    <property type="molecule type" value="Genomic_DNA"/>
</dbReference>
<comment type="caution">
    <text evidence="1">The sequence shown here is derived from an EMBL/GenBank/DDBJ whole genome shotgun (WGS) entry which is preliminary data.</text>
</comment>
<sequence length="87" mass="9532">MPIYTFRSNDTTPQGATHPVALELRVLASLEDAQQDGVAVQYDWTTADVGSDGDGEYVILNIEWPAGTGFAEARQYIDAHYVTIQTV</sequence>